<dbReference type="EMBL" id="KZ821219">
    <property type="protein sequence ID" value="PYH49392.1"/>
    <property type="molecule type" value="Genomic_DNA"/>
</dbReference>
<evidence type="ECO:0000313" key="13">
    <source>
        <dbReference type="EMBL" id="PYH49392.1"/>
    </source>
</evidence>
<dbReference type="GO" id="GO:0005576">
    <property type="term" value="C:extracellular region"/>
    <property type="evidence" value="ECO:0007669"/>
    <property type="project" value="UniProtKB-SubCell"/>
</dbReference>
<dbReference type="PANTHER" id="PTHR11954">
    <property type="entry name" value="D-DOPACHROME DECARBOXYLASE"/>
    <property type="match status" value="1"/>
</dbReference>
<dbReference type="EC" id="5.3.3.12" evidence="8"/>
<comment type="catalytic activity">
    <reaction evidence="6">
        <text>3-phenylpyruvate = enol-phenylpyruvate</text>
        <dbReference type="Rhea" id="RHEA:17097"/>
        <dbReference type="ChEBI" id="CHEBI:16815"/>
        <dbReference type="ChEBI" id="CHEBI:18005"/>
        <dbReference type="EC" id="5.3.2.1"/>
    </reaction>
</comment>
<dbReference type="GO" id="GO:0004167">
    <property type="term" value="F:dopachrome isomerase activity"/>
    <property type="evidence" value="ECO:0007669"/>
    <property type="project" value="UniProtKB-EC"/>
</dbReference>
<feature type="non-terminal residue" evidence="13">
    <location>
        <position position="1"/>
    </location>
</feature>
<evidence type="ECO:0000256" key="11">
    <source>
        <dbReference type="ARBA" id="ARBA00041912"/>
    </source>
</evidence>
<comment type="catalytic activity">
    <reaction evidence="7">
        <text>L-dopachrome = 5,6-dihydroxyindole-2-carboxylate</text>
        <dbReference type="Rhea" id="RHEA:13041"/>
        <dbReference type="ChEBI" id="CHEBI:16875"/>
        <dbReference type="ChEBI" id="CHEBI:57509"/>
        <dbReference type="EC" id="5.3.3.12"/>
    </reaction>
</comment>
<gene>
    <name evidence="13" type="ORF">BP01DRAFT_263139</name>
</gene>
<comment type="subcellular location">
    <subcellularLocation>
        <location evidence="1">Secreted</location>
    </subcellularLocation>
</comment>
<dbReference type="OrthoDB" id="255819at2759"/>
<dbReference type="PANTHER" id="PTHR11954:SF6">
    <property type="entry name" value="MACROPHAGE MIGRATION INHIBITORY FACTOR"/>
    <property type="match status" value="1"/>
</dbReference>
<evidence type="ECO:0000256" key="12">
    <source>
        <dbReference type="ARBA" id="ARBA00042730"/>
    </source>
</evidence>
<dbReference type="AlphaFoldDB" id="A0A319AT28"/>
<evidence type="ECO:0000256" key="1">
    <source>
        <dbReference type="ARBA" id="ARBA00004613"/>
    </source>
</evidence>
<dbReference type="SUPFAM" id="SSF55331">
    <property type="entry name" value="Tautomerase/MIF"/>
    <property type="match status" value="1"/>
</dbReference>
<evidence type="ECO:0000256" key="2">
    <source>
        <dbReference type="ARBA" id="ARBA00005851"/>
    </source>
</evidence>
<evidence type="ECO:0000256" key="3">
    <source>
        <dbReference type="ARBA" id="ARBA00022514"/>
    </source>
</evidence>
<evidence type="ECO:0000256" key="6">
    <source>
        <dbReference type="ARBA" id="ARBA00036735"/>
    </source>
</evidence>
<reference evidence="13 14" key="1">
    <citation type="submission" date="2016-12" db="EMBL/GenBank/DDBJ databases">
        <title>The genomes of Aspergillus section Nigri reveals drivers in fungal speciation.</title>
        <authorList>
            <consortium name="DOE Joint Genome Institute"/>
            <person name="Vesth T.C."/>
            <person name="Nybo J."/>
            <person name="Theobald S."/>
            <person name="Brandl J."/>
            <person name="Frisvad J.C."/>
            <person name="Nielsen K.F."/>
            <person name="Lyhne E.K."/>
            <person name="Kogle M.E."/>
            <person name="Kuo A."/>
            <person name="Riley R."/>
            <person name="Clum A."/>
            <person name="Nolan M."/>
            <person name="Lipzen A."/>
            <person name="Salamov A."/>
            <person name="Henrissat B."/>
            <person name="Wiebenga A."/>
            <person name="De Vries R.P."/>
            <person name="Grigoriev I.V."/>
            <person name="Mortensen U.H."/>
            <person name="Andersen M.R."/>
            <person name="Baker S.E."/>
        </authorList>
    </citation>
    <scope>NUCLEOTIDE SEQUENCE [LARGE SCALE GENOMIC DNA]</scope>
    <source>
        <strain evidence="13 14">JOP 1030-1</strain>
    </source>
</reference>
<accession>A0A319AT28</accession>
<evidence type="ECO:0000256" key="7">
    <source>
        <dbReference type="ARBA" id="ARBA00036823"/>
    </source>
</evidence>
<dbReference type="Proteomes" id="UP000248349">
    <property type="component" value="Unassembled WGS sequence"/>
</dbReference>
<dbReference type="RefSeq" id="XP_025435374.1">
    <property type="nucleotide sequence ID" value="XM_025571323.1"/>
</dbReference>
<evidence type="ECO:0000313" key="14">
    <source>
        <dbReference type="Proteomes" id="UP000248349"/>
    </source>
</evidence>
<evidence type="ECO:0000256" key="4">
    <source>
        <dbReference type="ARBA" id="ARBA00022525"/>
    </source>
</evidence>
<comment type="similarity">
    <text evidence="2">Belongs to the MIF family.</text>
</comment>
<dbReference type="Gene3D" id="3.30.429.10">
    <property type="entry name" value="Macrophage Migration Inhibitory Factor"/>
    <property type="match status" value="1"/>
</dbReference>
<evidence type="ECO:0000256" key="9">
    <source>
        <dbReference type="ARBA" id="ARBA00039086"/>
    </source>
</evidence>
<dbReference type="GO" id="GO:0050178">
    <property type="term" value="F:phenylpyruvate tautomerase activity"/>
    <property type="evidence" value="ECO:0007669"/>
    <property type="project" value="UniProtKB-EC"/>
</dbReference>
<name>A0A319AT28_9EURO</name>
<evidence type="ECO:0000256" key="10">
    <source>
        <dbReference type="ARBA" id="ARBA00041631"/>
    </source>
</evidence>
<sequence length="289" mass="32084">IMTPRRRRFEFSFRKRHGSPSTSSSSISPTVPVLQSPLAFQALGPRTISEATLKQKNKLDRAPVRPSMFLEEKDDDDNPMYPIKPGAPADVKSTHFERKIIEGESVLRPKSQYFEDIFNVRGLVTSAKTRITQDSVIVIEIKISTQVKDDDSLASIITTQMARIFEKSGIFIMTTVQQDACLYFGNSNSPAYLMKVFALPYLIAPITNLRSTILIQIALQKILNIEPSRGIILYIPIPEENLATNGATVMGQLVNMERSTGVFKTISRKLKSGSAQSAPISVATTSSWT</sequence>
<proteinExistence type="inferred from homology"/>
<dbReference type="InterPro" id="IPR001398">
    <property type="entry name" value="Macrophage_inhib_fac"/>
</dbReference>
<dbReference type="Pfam" id="PF01187">
    <property type="entry name" value="MIF"/>
    <property type="match status" value="1"/>
</dbReference>
<organism evidence="13 14">
    <name type="scientific">Aspergillus saccharolyticus JOP 1030-1</name>
    <dbReference type="NCBI Taxonomy" id="1450539"/>
    <lineage>
        <taxon>Eukaryota</taxon>
        <taxon>Fungi</taxon>
        <taxon>Dikarya</taxon>
        <taxon>Ascomycota</taxon>
        <taxon>Pezizomycotina</taxon>
        <taxon>Eurotiomycetes</taxon>
        <taxon>Eurotiomycetidae</taxon>
        <taxon>Eurotiales</taxon>
        <taxon>Aspergillaceae</taxon>
        <taxon>Aspergillus</taxon>
        <taxon>Aspergillus subgen. Circumdati</taxon>
    </lineage>
</organism>
<keyword evidence="3" id="KW-0202">Cytokine</keyword>
<keyword evidence="14" id="KW-1185">Reference proteome</keyword>
<keyword evidence="5" id="KW-0413">Isomerase</keyword>
<protein>
    <recommendedName>
        <fullName evidence="12">L-dopachrome isomerase</fullName>
        <ecNumber evidence="9">5.3.2.1</ecNumber>
        <ecNumber evidence="8">5.3.3.12</ecNumber>
    </recommendedName>
    <alternativeName>
        <fullName evidence="10">L-dopachrome tautomerase</fullName>
    </alternativeName>
    <alternativeName>
        <fullName evidence="11">Phenylpyruvate tautomerase</fullName>
    </alternativeName>
</protein>
<dbReference type="GeneID" id="37072551"/>
<keyword evidence="4" id="KW-0964">Secreted</keyword>
<evidence type="ECO:0000256" key="8">
    <source>
        <dbReference type="ARBA" id="ARBA00038932"/>
    </source>
</evidence>
<dbReference type="InterPro" id="IPR014347">
    <property type="entry name" value="Tautomerase/MIF_sf"/>
</dbReference>
<evidence type="ECO:0000256" key="5">
    <source>
        <dbReference type="ARBA" id="ARBA00023235"/>
    </source>
</evidence>
<dbReference type="EC" id="5.3.2.1" evidence="9"/>
<feature type="non-terminal residue" evidence="13">
    <location>
        <position position="289"/>
    </location>
</feature>